<evidence type="ECO:0000313" key="1">
    <source>
        <dbReference type="EMBL" id="TWP54030.1"/>
    </source>
</evidence>
<dbReference type="RefSeq" id="WP_146348813.1">
    <property type="nucleotide sequence ID" value="NZ_VOBR01000001.1"/>
</dbReference>
<dbReference type="SUPFAM" id="SSF56042">
    <property type="entry name" value="PurM C-terminal domain-like"/>
    <property type="match status" value="1"/>
</dbReference>
<dbReference type="EMBL" id="VOBR01000001">
    <property type="protein sequence ID" value="TWP54030.1"/>
    <property type="molecule type" value="Genomic_DNA"/>
</dbReference>
<proteinExistence type="predicted"/>
<protein>
    <submittedName>
        <fullName evidence="1">Uncharacterized protein</fullName>
    </submittedName>
</protein>
<organism evidence="1 2">
    <name type="scientific">Lentzea tibetensis</name>
    <dbReference type="NCBI Taxonomy" id="2591470"/>
    <lineage>
        <taxon>Bacteria</taxon>
        <taxon>Bacillati</taxon>
        <taxon>Actinomycetota</taxon>
        <taxon>Actinomycetes</taxon>
        <taxon>Pseudonocardiales</taxon>
        <taxon>Pseudonocardiaceae</taxon>
        <taxon>Lentzea</taxon>
    </lineage>
</organism>
<reference evidence="1 2" key="1">
    <citation type="submission" date="2019-07" db="EMBL/GenBank/DDBJ databases">
        <title>Lentzea xizangensis sp. nov., isolated from Qinghai-Tibetan Plateau Soils.</title>
        <authorList>
            <person name="Huang J."/>
        </authorList>
    </citation>
    <scope>NUCLEOTIDE SEQUENCE [LARGE SCALE GENOMIC DNA]</scope>
    <source>
        <strain evidence="1 2">FXJ1.1311</strain>
    </source>
</reference>
<accession>A0A563F239</accession>
<evidence type="ECO:0000313" key="2">
    <source>
        <dbReference type="Proteomes" id="UP000316639"/>
    </source>
</evidence>
<dbReference type="InterPro" id="IPR036676">
    <property type="entry name" value="PurM-like_C_sf"/>
</dbReference>
<dbReference type="Proteomes" id="UP000316639">
    <property type="component" value="Unassembled WGS sequence"/>
</dbReference>
<dbReference type="Gene3D" id="3.90.650.10">
    <property type="entry name" value="PurM-like C-terminal domain"/>
    <property type="match status" value="1"/>
</dbReference>
<sequence length="94" mass="9760">MTGRDPWPVDPRTPWIGRAECESVNETAGMLVVGAALAATGLVTACMDCNDALGKAAAGFAMASQVRLVIDLARVPLALVDQCFVLVAATPFGR</sequence>
<keyword evidence="2" id="KW-1185">Reference proteome</keyword>
<comment type="caution">
    <text evidence="1">The sequence shown here is derived from an EMBL/GenBank/DDBJ whole genome shotgun (WGS) entry which is preliminary data.</text>
</comment>
<dbReference type="AlphaFoldDB" id="A0A563F239"/>
<gene>
    <name evidence="1" type="ORF">FKR81_00195</name>
</gene>
<name>A0A563F239_9PSEU</name>